<name>A0A437QT36_9GAMM</name>
<dbReference type="EMBL" id="SACS01000008">
    <property type="protein sequence ID" value="RVU37688.1"/>
    <property type="molecule type" value="Genomic_DNA"/>
</dbReference>
<dbReference type="InterPro" id="IPR023827">
    <property type="entry name" value="Peptidase_S8_Asp-AS"/>
</dbReference>
<dbReference type="Pfam" id="PF17766">
    <property type="entry name" value="fn3_6"/>
    <property type="match status" value="1"/>
</dbReference>
<dbReference type="SUPFAM" id="SSF52743">
    <property type="entry name" value="Subtilisin-like"/>
    <property type="match status" value="1"/>
</dbReference>
<keyword evidence="6 9" id="KW-0720">Serine protease</keyword>
<dbReference type="Pfam" id="PF05922">
    <property type="entry name" value="Inhibitor_I9"/>
    <property type="match status" value="1"/>
</dbReference>
<feature type="domain" description="Peptidase S8/S53" evidence="12">
    <location>
        <begin position="157"/>
        <end position="639"/>
    </location>
</feature>
<dbReference type="Pfam" id="PF02225">
    <property type="entry name" value="PA"/>
    <property type="match status" value="1"/>
</dbReference>
<dbReference type="InterPro" id="IPR034197">
    <property type="entry name" value="Peptidases_S8_3"/>
</dbReference>
<feature type="active site" description="Charge relay system" evidence="8 9">
    <location>
        <position position="257"/>
    </location>
</feature>
<dbReference type="InterPro" id="IPR003137">
    <property type="entry name" value="PA_domain"/>
</dbReference>
<dbReference type="PANTHER" id="PTHR10795">
    <property type="entry name" value="PROPROTEIN CONVERTASE SUBTILISIN/KEXIN"/>
    <property type="match status" value="1"/>
</dbReference>
<dbReference type="PRINTS" id="PR00723">
    <property type="entry name" value="SUBTILISIN"/>
</dbReference>
<dbReference type="CDD" id="cd04852">
    <property type="entry name" value="Peptidases_S8_3"/>
    <property type="match status" value="1"/>
</dbReference>
<evidence type="ECO:0000256" key="6">
    <source>
        <dbReference type="ARBA" id="ARBA00022825"/>
    </source>
</evidence>
<dbReference type="OrthoDB" id="614750at2"/>
<gene>
    <name evidence="16" type="ORF">EOE67_09440</name>
</gene>
<keyword evidence="7" id="KW-0325">Glycoprotein</keyword>
<dbReference type="GO" id="GO:0004252">
    <property type="term" value="F:serine-type endopeptidase activity"/>
    <property type="evidence" value="ECO:0007669"/>
    <property type="project" value="UniProtKB-UniRule"/>
</dbReference>
<feature type="active site" description="Charge relay system" evidence="8 9">
    <location>
        <position position="166"/>
    </location>
</feature>
<reference evidence="16 17" key="1">
    <citation type="submission" date="2019-01" db="EMBL/GenBank/DDBJ databases">
        <authorList>
            <person name="Chen W.-M."/>
        </authorList>
    </citation>
    <scope>NUCLEOTIDE SEQUENCE [LARGE SCALE GENOMIC DNA]</scope>
    <source>
        <strain evidence="16 17">KYPC3</strain>
    </source>
</reference>
<evidence type="ECO:0000256" key="7">
    <source>
        <dbReference type="ARBA" id="ARBA00023180"/>
    </source>
</evidence>
<dbReference type="InterPro" id="IPR045051">
    <property type="entry name" value="SBT"/>
</dbReference>
<feature type="active site" description="Charge relay system" evidence="8 9">
    <location>
        <position position="606"/>
    </location>
</feature>
<dbReference type="Gene3D" id="3.50.30.30">
    <property type="match status" value="1"/>
</dbReference>
<keyword evidence="3 9" id="KW-0645">Protease</keyword>
<sequence>MKLSQMSLAVAAVLAASFAAQASEVRRPYVVQLAAAPAASYTGGVAGFAATKPAAGQKLDVDASAVQNYLGYLDQVHSNVLAAVPAVEAIHQFNLVFNGFTAMLTDAEVRALKKNSSVAQIQVDEPHELTTNYTPAFLSLDAADGIWAKAGGQGAAGEDIIIGIIDSGVSPENPAFADRVDADGIPTFDLGATQVFGPAPAKWKGECSPGEGFSLSNCNNKLIGAQFFDATYRSVVAQGLYTPHWSDFKSPRDNGGHGTHTATTAGGNANVMSNVNGVAMGKASGIAPRARIAAYKVCWSYQDPANVLLPKNSCFTGDNVAAIEKAVKDGVDVLNYSISGSQTSVNDAVELAFLGATNAGVFVSASAGNSGPGNAVAHLGPWLTTVGASTHDRFNAGNVILGNGASYEGGSLNGAALAASTFILARDAAKEGANLTNAALCFGSADGVSLLDPLKVAGKVVVCDRGSNVLVNKSQAVKETGGIGIVIGNVLLTNNTITSIDHGIPAVHIDKVSTDAVKAYLATEPAATLAMSKFAAKKGTVAAPVMAAFSSRGPNRGYPNILKPDLTAPGVEILAGYTPTLNEAQRNDVANGAAAPAAWNFLQGTSMSSPHIAGLGALLKQQYPNWTPAMIKSALMTTGSMTFADAQPGQAAGQLPWAQGAGHVVPNKAAVPGLVYDIQPVDYTRYLCSISLPSIPQSTCNAVGKISDVNLNLPSITLANVLGKTTVTRTVTHVGTGTATYTASSSIPGFSIDVVPATLTLAPGQSASFTATVTRTSAALNTWAFGSLKWTDGATVVSVPVSAKGTGLAAASALYSENVKGNILYTVGTGFAGAMTSQVGGLKAATVKSLTIGQATPGTIETSAQLAAACLSGAKGTVLQTVVAPANTLVLKAATYNAETSGHSMPGGDDIDMVLMNPANTVVATSLRAGSDEEVQLMTPAAGTYKVCLGGYGLASGTQSDFNLSTWAVTTADKGGNFKLVLPGSATIGGSATTAVSWSGLATGKRYMAAIRYIVAGSVQGTTLVRVETNDPLPEVTRVKPVVVAAN</sequence>
<dbReference type="GO" id="GO:0005576">
    <property type="term" value="C:extracellular region"/>
    <property type="evidence" value="ECO:0007669"/>
    <property type="project" value="UniProtKB-SubCell"/>
</dbReference>
<evidence type="ECO:0000259" key="12">
    <source>
        <dbReference type="Pfam" id="PF00082"/>
    </source>
</evidence>
<evidence type="ECO:0000259" key="13">
    <source>
        <dbReference type="Pfam" id="PF02225"/>
    </source>
</evidence>
<dbReference type="RefSeq" id="WP_127698842.1">
    <property type="nucleotide sequence ID" value="NZ_SACS01000008.1"/>
</dbReference>
<evidence type="ECO:0000256" key="9">
    <source>
        <dbReference type="PROSITE-ProRule" id="PRU01240"/>
    </source>
</evidence>
<evidence type="ECO:0000313" key="17">
    <source>
        <dbReference type="Proteomes" id="UP000283077"/>
    </source>
</evidence>
<dbReference type="InterPro" id="IPR041469">
    <property type="entry name" value="Subtilisin-like_FN3"/>
</dbReference>
<dbReference type="InterPro" id="IPR023828">
    <property type="entry name" value="Peptidase_S8_Ser-AS"/>
</dbReference>
<proteinExistence type="inferred from homology"/>
<evidence type="ECO:0000313" key="16">
    <source>
        <dbReference type="EMBL" id="RVU37688.1"/>
    </source>
</evidence>
<feature type="domain" description="Inhibitor I9" evidence="14">
    <location>
        <begin position="63"/>
        <end position="129"/>
    </location>
</feature>
<evidence type="ECO:0000256" key="4">
    <source>
        <dbReference type="ARBA" id="ARBA00022729"/>
    </source>
</evidence>
<dbReference type="InterPro" id="IPR037045">
    <property type="entry name" value="S8pro/Inhibitor_I9_sf"/>
</dbReference>
<evidence type="ECO:0000259" key="14">
    <source>
        <dbReference type="Pfam" id="PF05922"/>
    </source>
</evidence>
<dbReference type="AlphaFoldDB" id="A0A437QT36"/>
<feature type="chain" id="PRO_5019573421" evidence="11">
    <location>
        <begin position="23"/>
        <end position="1047"/>
    </location>
</feature>
<dbReference type="Gene3D" id="2.60.120.380">
    <property type="match status" value="1"/>
</dbReference>
<protein>
    <submittedName>
        <fullName evidence="16">S8 family peptidase</fullName>
    </submittedName>
</protein>
<evidence type="ECO:0000256" key="10">
    <source>
        <dbReference type="RuleBase" id="RU003355"/>
    </source>
</evidence>
<evidence type="ECO:0000256" key="8">
    <source>
        <dbReference type="PIRSR" id="PIRSR615500-1"/>
    </source>
</evidence>
<dbReference type="Pfam" id="PF00082">
    <property type="entry name" value="Peptidase_S8"/>
    <property type="match status" value="1"/>
</dbReference>
<feature type="domain" description="Subtilisin-like protease fibronectin type-III" evidence="15">
    <location>
        <begin position="710"/>
        <end position="802"/>
    </location>
</feature>
<keyword evidence="4 11" id="KW-0732">Signal</keyword>
<dbReference type="Gene3D" id="3.40.50.200">
    <property type="entry name" value="Peptidase S8/S53 domain"/>
    <property type="match status" value="1"/>
</dbReference>
<dbReference type="PROSITE" id="PS00138">
    <property type="entry name" value="SUBTILASE_SER"/>
    <property type="match status" value="1"/>
</dbReference>
<comment type="similarity">
    <text evidence="2 9 10">Belongs to the peptidase S8 family.</text>
</comment>
<accession>A0A437QT36</accession>
<dbReference type="Gene3D" id="2.60.40.2310">
    <property type="match status" value="1"/>
</dbReference>
<dbReference type="InterPro" id="IPR010259">
    <property type="entry name" value="S8pro/Inhibitor_I9"/>
</dbReference>
<dbReference type="InterPro" id="IPR015500">
    <property type="entry name" value="Peptidase_S8_subtilisin-rel"/>
</dbReference>
<keyword evidence="17" id="KW-1185">Reference proteome</keyword>
<feature type="domain" description="PA" evidence="13">
    <location>
        <begin position="446"/>
        <end position="514"/>
    </location>
</feature>
<evidence type="ECO:0000256" key="2">
    <source>
        <dbReference type="ARBA" id="ARBA00011073"/>
    </source>
</evidence>
<dbReference type="PROSITE" id="PS00136">
    <property type="entry name" value="SUBTILASE_ASP"/>
    <property type="match status" value="1"/>
</dbReference>
<dbReference type="InterPro" id="IPR000209">
    <property type="entry name" value="Peptidase_S8/S53_dom"/>
</dbReference>
<feature type="signal peptide" evidence="11">
    <location>
        <begin position="1"/>
        <end position="22"/>
    </location>
</feature>
<organism evidence="16 17">
    <name type="scientific">Rheinheimera riviphila</name>
    <dbReference type="NCBI Taxonomy" id="1834037"/>
    <lineage>
        <taxon>Bacteria</taxon>
        <taxon>Pseudomonadati</taxon>
        <taxon>Pseudomonadota</taxon>
        <taxon>Gammaproteobacteria</taxon>
        <taxon>Chromatiales</taxon>
        <taxon>Chromatiaceae</taxon>
        <taxon>Rheinheimera</taxon>
    </lineage>
</organism>
<dbReference type="GO" id="GO:0006508">
    <property type="term" value="P:proteolysis"/>
    <property type="evidence" value="ECO:0007669"/>
    <property type="project" value="UniProtKB-KW"/>
</dbReference>
<keyword evidence="5 9" id="KW-0378">Hydrolase</keyword>
<dbReference type="Proteomes" id="UP000283077">
    <property type="component" value="Unassembled WGS sequence"/>
</dbReference>
<dbReference type="Gene3D" id="3.30.70.80">
    <property type="entry name" value="Peptidase S8 propeptide/proteinase inhibitor I9"/>
    <property type="match status" value="1"/>
</dbReference>
<comment type="subcellular location">
    <subcellularLocation>
        <location evidence="1">Secreted</location>
    </subcellularLocation>
</comment>
<evidence type="ECO:0000256" key="3">
    <source>
        <dbReference type="ARBA" id="ARBA00022670"/>
    </source>
</evidence>
<comment type="caution">
    <text evidence="16">The sequence shown here is derived from an EMBL/GenBank/DDBJ whole genome shotgun (WGS) entry which is preliminary data.</text>
</comment>
<evidence type="ECO:0000256" key="5">
    <source>
        <dbReference type="ARBA" id="ARBA00022801"/>
    </source>
</evidence>
<dbReference type="InterPro" id="IPR036852">
    <property type="entry name" value="Peptidase_S8/S53_dom_sf"/>
</dbReference>
<evidence type="ECO:0000256" key="1">
    <source>
        <dbReference type="ARBA" id="ARBA00004613"/>
    </source>
</evidence>
<evidence type="ECO:0000256" key="11">
    <source>
        <dbReference type="SAM" id="SignalP"/>
    </source>
</evidence>
<dbReference type="PROSITE" id="PS51892">
    <property type="entry name" value="SUBTILASE"/>
    <property type="match status" value="1"/>
</dbReference>
<dbReference type="CDD" id="cd02120">
    <property type="entry name" value="PA_subtilisin_like"/>
    <property type="match status" value="1"/>
</dbReference>
<evidence type="ECO:0000259" key="15">
    <source>
        <dbReference type="Pfam" id="PF17766"/>
    </source>
</evidence>